<feature type="domain" description="DUF7356" evidence="3">
    <location>
        <begin position="1"/>
        <end position="85"/>
    </location>
</feature>
<comment type="caution">
    <text evidence="4">The sequence shown here is derived from an EMBL/GenBank/DDBJ whole genome shotgun (WGS) entry which is preliminary data.</text>
</comment>
<evidence type="ECO:0000256" key="2">
    <source>
        <dbReference type="SAM" id="Phobius"/>
    </source>
</evidence>
<feature type="compositionally biased region" description="Polar residues" evidence="1">
    <location>
        <begin position="187"/>
        <end position="197"/>
    </location>
</feature>
<dbReference type="PANTHER" id="PTHR34200:SF2">
    <property type="entry name" value="TRANSMEMBRANE PROTEIN"/>
    <property type="match status" value="1"/>
</dbReference>
<feature type="transmembrane region" description="Helical" evidence="2">
    <location>
        <begin position="101"/>
        <end position="127"/>
    </location>
</feature>
<keyword evidence="5" id="KW-1185">Reference proteome</keyword>
<name>A0AA38CDI8_TAXCH</name>
<proteinExistence type="predicted"/>
<dbReference type="OMA" id="FQQFAAY"/>
<dbReference type="PANTHER" id="PTHR34200">
    <property type="entry name" value="DENTIN SIALOPHOSPHOPROTEIN-LIKE ISOFORM X1"/>
    <property type="match status" value="1"/>
</dbReference>
<gene>
    <name evidence="4" type="ORF">KI387_029857</name>
</gene>
<dbReference type="InterPro" id="IPR055780">
    <property type="entry name" value="DUF7356"/>
</dbReference>
<reference evidence="4 5" key="1">
    <citation type="journal article" date="2021" name="Nat. Plants">
        <title>The Taxus genome provides insights into paclitaxel biosynthesis.</title>
        <authorList>
            <person name="Xiong X."/>
            <person name="Gou J."/>
            <person name="Liao Q."/>
            <person name="Li Y."/>
            <person name="Zhou Q."/>
            <person name="Bi G."/>
            <person name="Li C."/>
            <person name="Du R."/>
            <person name="Wang X."/>
            <person name="Sun T."/>
            <person name="Guo L."/>
            <person name="Liang H."/>
            <person name="Lu P."/>
            <person name="Wu Y."/>
            <person name="Zhang Z."/>
            <person name="Ro D.K."/>
            <person name="Shang Y."/>
            <person name="Huang S."/>
            <person name="Yan J."/>
        </authorList>
    </citation>
    <scope>NUCLEOTIDE SEQUENCE [LARGE SCALE GENOMIC DNA]</scope>
    <source>
        <strain evidence="4">Ta-2019</strain>
    </source>
</reference>
<keyword evidence="2" id="KW-0812">Transmembrane</keyword>
<feature type="region of interest" description="Disordered" evidence="1">
    <location>
        <begin position="186"/>
        <end position="217"/>
    </location>
</feature>
<protein>
    <recommendedName>
        <fullName evidence="3">DUF7356 domain-containing protein</fullName>
    </recommendedName>
</protein>
<evidence type="ECO:0000256" key="1">
    <source>
        <dbReference type="SAM" id="MobiDB-lite"/>
    </source>
</evidence>
<keyword evidence="2" id="KW-0472">Membrane</keyword>
<accession>A0AA38CDI8</accession>
<evidence type="ECO:0000259" key="3">
    <source>
        <dbReference type="Pfam" id="PF24053"/>
    </source>
</evidence>
<evidence type="ECO:0000313" key="5">
    <source>
        <dbReference type="Proteomes" id="UP000824469"/>
    </source>
</evidence>
<dbReference type="AlphaFoldDB" id="A0AA38CDI8"/>
<keyword evidence="2" id="KW-1133">Transmembrane helix</keyword>
<organism evidence="4 5">
    <name type="scientific">Taxus chinensis</name>
    <name type="common">Chinese yew</name>
    <name type="synonym">Taxus wallichiana var. chinensis</name>
    <dbReference type="NCBI Taxonomy" id="29808"/>
    <lineage>
        <taxon>Eukaryota</taxon>
        <taxon>Viridiplantae</taxon>
        <taxon>Streptophyta</taxon>
        <taxon>Embryophyta</taxon>
        <taxon>Tracheophyta</taxon>
        <taxon>Spermatophyta</taxon>
        <taxon>Pinopsida</taxon>
        <taxon>Pinidae</taxon>
        <taxon>Conifers II</taxon>
        <taxon>Cupressales</taxon>
        <taxon>Taxaceae</taxon>
        <taxon>Taxus</taxon>
    </lineage>
</organism>
<dbReference type="Pfam" id="PF24053">
    <property type="entry name" value="DUF7356"/>
    <property type="match status" value="1"/>
</dbReference>
<dbReference type="Proteomes" id="UP000824469">
    <property type="component" value="Unassembled WGS sequence"/>
</dbReference>
<sequence>MVACLRAPGNAMQELSLLIQNKGEDSLHVDIKAPAFLKVDPLKLTLEKAKSKSVKVLMVDQVPRNVSLFKIVINGDNGACYLDVPNQLLNSPSKQSFFEGFSYSAIITPMFGVYLLLFTVLAIGGSWMCCKFWGKRRHGDGIRYQELEMNLPESTLPITAGRKPDAENMDGWDEVWDDSWEDAEAARSSSRPIQSLSAKGLAARRSNKDGWDNSWDD</sequence>
<dbReference type="EMBL" id="JAHRHJ020000010">
    <property type="protein sequence ID" value="KAH9298175.1"/>
    <property type="molecule type" value="Genomic_DNA"/>
</dbReference>
<evidence type="ECO:0000313" key="4">
    <source>
        <dbReference type="EMBL" id="KAH9298175.1"/>
    </source>
</evidence>